<organism evidence="2 3">
    <name type="scientific">Mesobacillus persicus</name>
    <dbReference type="NCBI Taxonomy" id="930146"/>
    <lineage>
        <taxon>Bacteria</taxon>
        <taxon>Bacillati</taxon>
        <taxon>Bacillota</taxon>
        <taxon>Bacilli</taxon>
        <taxon>Bacillales</taxon>
        <taxon>Bacillaceae</taxon>
        <taxon>Mesobacillus</taxon>
    </lineage>
</organism>
<accession>A0A1H8GHT0</accession>
<protein>
    <submittedName>
        <fullName evidence="2">Two-component signal transduction system YycFG, regulatory protein YycH</fullName>
    </submittedName>
</protein>
<dbReference type="Gene3D" id="3.30.310.160">
    <property type="entry name" value="YycH protein, domain 2"/>
    <property type="match status" value="1"/>
</dbReference>
<dbReference type="CDD" id="cd15787">
    <property type="entry name" value="YycH_N"/>
    <property type="match status" value="1"/>
</dbReference>
<sequence>MNYEKVKTGLLVFLIVLSGVLTWNIWTFQPRYEVMENEKPVNVALGLKQEVKKIVQPDQIVFHTAGKHLGTNDDSEINKIVTMISQWKYYDVINDSNRSFEINQSLTKGRYTELIFPDEVPIELYKKVLNFEDQDLPKFEFDRIIIDELANEGKEGSVYFYSTKNQQAYLSHVSLASINEFSEEYEERVEDFKPFFSHELANGTMIYLPVQEMEMLNYTYYRNPIEPEELKKALFRDPSFVQRSFVTDGEEYTDEASKMTVNNNTNMITYVNPFRESESVVGTENIIQKGIEFINGHSGWTDNYRYAFKDDFNQQVVFRMYSDEGYPIFNQVGLSEIYQEWSQSEIKRFVRPSFQLELPINPEMRLVTMPSGNEIIEVLNSKEELDKELLEDVSLGYYMLKDSQDSSIITLRPGWFYQYDGIWFELILNERVIMNGLESD</sequence>
<evidence type="ECO:0000313" key="3">
    <source>
        <dbReference type="Proteomes" id="UP000198553"/>
    </source>
</evidence>
<dbReference type="EMBL" id="FOBW01000013">
    <property type="protein sequence ID" value="SEN43325.1"/>
    <property type="molecule type" value="Genomic_DNA"/>
</dbReference>
<dbReference type="InterPro" id="IPR042274">
    <property type="entry name" value="YycH/YycI_2"/>
</dbReference>
<gene>
    <name evidence="2" type="ORF">SAMN05192533_11337</name>
</gene>
<dbReference type="AlphaFoldDB" id="A0A1H8GHT0"/>
<dbReference type="Gene3D" id="3.10.450.310">
    <property type="match status" value="1"/>
</dbReference>
<keyword evidence="3" id="KW-1185">Reference proteome</keyword>
<proteinExistence type="predicted"/>
<evidence type="ECO:0000259" key="1">
    <source>
        <dbReference type="Pfam" id="PF07435"/>
    </source>
</evidence>
<feature type="domain" description="Regulatory protein YycH" evidence="1">
    <location>
        <begin position="4"/>
        <end position="425"/>
    </location>
</feature>
<name>A0A1H8GHT0_9BACI</name>
<dbReference type="Pfam" id="PF07435">
    <property type="entry name" value="YycH"/>
    <property type="match status" value="1"/>
</dbReference>
<dbReference type="RefSeq" id="WP_170843919.1">
    <property type="nucleotide sequence ID" value="NZ_FOBW01000013.1"/>
</dbReference>
<evidence type="ECO:0000313" key="2">
    <source>
        <dbReference type="EMBL" id="SEN43325.1"/>
    </source>
</evidence>
<dbReference type="InterPro" id="IPR009996">
    <property type="entry name" value="YycH"/>
</dbReference>
<reference evidence="3" key="1">
    <citation type="submission" date="2016-10" db="EMBL/GenBank/DDBJ databases">
        <authorList>
            <person name="Varghese N."/>
            <person name="Submissions S."/>
        </authorList>
    </citation>
    <scope>NUCLEOTIDE SEQUENCE [LARGE SCALE GENOMIC DNA]</scope>
    <source>
        <strain evidence="3">B48,IBRC-M 10115,DSM 25386,CECT 8001</strain>
    </source>
</reference>
<dbReference type="Proteomes" id="UP000198553">
    <property type="component" value="Unassembled WGS sequence"/>
</dbReference>
<dbReference type="STRING" id="930146.SAMN05192533_11337"/>